<evidence type="ECO:0000256" key="1">
    <source>
        <dbReference type="SAM" id="MobiDB-lite"/>
    </source>
</evidence>
<proteinExistence type="predicted"/>
<dbReference type="Proteomes" id="UP001168821">
    <property type="component" value="Unassembled WGS sequence"/>
</dbReference>
<reference evidence="2" key="1">
    <citation type="journal article" date="2023" name="G3 (Bethesda)">
        <title>Whole genome assemblies of Zophobas morio and Tenebrio molitor.</title>
        <authorList>
            <person name="Kaur S."/>
            <person name="Stinson S.A."/>
            <person name="diCenzo G.C."/>
        </authorList>
    </citation>
    <scope>NUCLEOTIDE SEQUENCE</scope>
    <source>
        <strain evidence="2">QUZm001</strain>
    </source>
</reference>
<gene>
    <name evidence="2" type="ORF">Zmor_000588</name>
</gene>
<accession>A0AA38MNN9</accession>
<sequence length="137" mass="15609">MSPHGCMSRNTLSPKKTDRRHARVSTAIRPHYVTRGTGEGRVGDETRRMTRATRLQDRSLREVRAVYSGVRAAGVAKRWWVKAMKACGIQGHECLQSPPDRGQALVETLHFLNSRKSKRSLCTNYFYKFLGCNLNEM</sequence>
<keyword evidence="3" id="KW-1185">Reference proteome</keyword>
<evidence type="ECO:0000313" key="3">
    <source>
        <dbReference type="Proteomes" id="UP001168821"/>
    </source>
</evidence>
<name>A0AA38MNN9_9CUCU</name>
<feature type="region of interest" description="Disordered" evidence="1">
    <location>
        <begin position="1"/>
        <end position="27"/>
    </location>
</feature>
<comment type="caution">
    <text evidence="2">The sequence shown here is derived from an EMBL/GenBank/DDBJ whole genome shotgun (WGS) entry which is preliminary data.</text>
</comment>
<evidence type="ECO:0000313" key="2">
    <source>
        <dbReference type="EMBL" id="KAJ3665075.1"/>
    </source>
</evidence>
<dbReference type="AlphaFoldDB" id="A0AA38MNN9"/>
<dbReference type="EMBL" id="JALNTZ010000001">
    <property type="protein sequence ID" value="KAJ3665075.1"/>
    <property type="molecule type" value="Genomic_DNA"/>
</dbReference>
<organism evidence="2 3">
    <name type="scientific">Zophobas morio</name>
    <dbReference type="NCBI Taxonomy" id="2755281"/>
    <lineage>
        <taxon>Eukaryota</taxon>
        <taxon>Metazoa</taxon>
        <taxon>Ecdysozoa</taxon>
        <taxon>Arthropoda</taxon>
        <taxon>Hexapoda</taxon>
        <taxon>Insecta</taxon>
        <taxon>Pterygota</taxon>
        <taxon>Neoptera</taxon>
        <taxon>Endopterygota</taxon>
        <taxon>Coleoptera</taxon>
        <taxon>Polyphaga</taxon>
        <taxon>Cucujiformia</taxon>
        <taxon>Tenebrionidae</taxon>
        <taxon>Zophobas</taxon>
    </lineage>
</organism>
<protein>
    <submittedName>
        <fullName evidence="2">Uncharacterized protein</fullName>
    </submittedName>
</protein>